<comment type="caution">
    <text evidence="2">The sequence shown here is derived from an EMBL/GenBank/DDBJ whole genome shotgun (WGS) entry which is preliminary data.</text>
</comment>
<name>A0A9X1KX41_9BACT</name>
<dbReference type="EMBL" id="JAIXNE010000001">
    <property type="protein sequence ID" value="MCA6073862.1"/>
    <property type="molecule type" value="Genomic_DNA"/>
</dbReference>
<dbReference type="InterPro" id="IPR049945">
    <property type="entry name" value="AAA_22"/>
</dbReference>
<dbReference type="AlphaFoldDB" id="A0A9X1KX41"/>
<dbReference type="Pfam" id="PF13401">
    <property type="entry name" value="AAA_22"/>
    <property type="match status" value="1"/>
</dbReference>
<proteinExistence type="predicted"/>
<keyword evidence="2" id="KW-0547">Nucleotide-binding</keyword>
<dbReference type="SUPFAM" id="SSF52540">
    <property type="entry name" value="P-loop containing nucleoside triphosphate hydrolases"/>
    <property type="match status" value="1"/>
</dbReference>
<evidence type="ECO:0000313" key="2">
    <source>
        <dbReference type="EMBL" id="MCA6073862.1"/>
    </source>
</evidence>
<accession>A0A9X1KX41</accession>
<keyword evidence="3" id="KW-1185">Reference proteome</keyword>
<keyword evidence="2" id="KW-0067">ATP-binding</keyword>
<protein>
    <submittedName>
        <fullName evidence="2">ATP-binding protein</fullName>
    </submittedName>
</protein>
<sequence length="998" mass="116188">MNAELQEYYERFREIMIQEYLPVLYGKIDRQVKFLNEVDDLQRRLNTYVRDQTELGKKLNFVVAYKEKLKEAVDRRFNIGDPAGFDEEFEGFVKAADKYLATLPVDLSREQETDRFKWRPEDTLFIKFLKPFKRIFYGISTFPKRVVNLFRRLAGKEPLLIRRWNHKVLLRNLTEFYLKEELISRLIDQKDQVYEKMSSTSLVMWEHDVEIDKMMGDVVNGGEFSVDEAIFDSTSKAIEEIESIRPLLEEGALNVLDEIYEEYSDDYVRCGTIELSNRKFNSAHLIREHERNDQIYLKHHGRWQNTFLLMSDDWGIDIDLYQVIFNTMLEYRLSTKRFDTRIDQTILKTFGPWKDNLTKALETIKSATPETLRAEIERQRAILRREMSDEHLGVLNDAILSQDLPSLVNNIESKIDRLIAEIETARHIKSDVDFCKPTSSSGINNFSPGELINFESYPQLLKQTRQIKIQITDKLSTIQNNVSFLGQIAEFNLESAISLFEEENPDSEPGDIAREGLERTIKQITEIETAFAEMKSLVDKELNTALTVFFEELKKFTDNDNITAIRVRMMKGAAIEKSKFLHQRVLERGRQLIPFWIQEGKKYYQEGRSWIDVQYKRFGISQADVPLSAELADFLAETRQSVQRLPFVYQRLFKADALTDENFFAGRNAELQQLHNAYNNWMKGRFASTAIVGEKGSGMTTLLNFYLEQLATGSKVHRLTATGTIFSRDHLLEFLNEGLDTDAKTFDELLMVLSNDPKRVIIIEGAQNCFMKQIGGFEAMRAISELIAHTSRQIFWILGYTEYAWNFLDKTIQLSDHFGYIIRLQNFDAKSIVNIIRKRHKVSGYNLQFRPSASDLLRKKYKKMTEPERQAFLEESYFADLNRIAQNNVSLALIYWLRSTKEITDDAIVIGSLKDFDFSFLENISGDKLFGLATLILHEGMSEANFMQAMSMSLPRARAILHPMYEDGILIMDEDQYVVNPLLYRQTINLLKAKNIIH</sequence>
<dbReference type="RefSeq" id="WP_225696972.1">
    <property type="nucleotide sequence ID" value="NZ_JAIXNE010000001.1"/>
</dbReference>
<evidence type="ECO:0000259" key="1">
    <source>
        <dbReference type="Pfam" id="PF13401"/>
    </source>
</evidence>
<dbReference type="GO" id="GO:0005524">
    <property type="term" value="F:ATP binding"/>
    <property type="evidence" value="ECO:0007669"/>
    <property type="project" value="UniProtKB-KW"/>
</dbReference>
<organism evidence="2 3">
    <name type="scientific">Fulvivirga sedimenti</name>
    <dbReference type="NCBI Taxonomy" id="2879465"/>
    <lineage>
        <taxon>Bacteria</taxon>
        <taxon>Pseudomonadati</taxon>
        <taxon>Bacteroidota</taxon>
        <taxon>Cytophagia</taxon>
        <taxon>Cytophagales</taxon>
        <taxon>Fulvivirgaceae</taxon>
        <taxon>Fulvivirga</taxon>
    </lineage>
</organism>
<gene>
    <name evidence="2" type="ORF">LDX50_03230</name>
</gene>
<dbReference type="Gene3D" id="3.40.50.300">
    <property type="entry name" value="P-loop containing nucleotide triphosphate hydrolases"/>
    <property type="match status" value="1"/>
</dbReference>
<evidence type="ECO:0000313" key="3">
    <source>
        <dbReference type="Proteomes" id="UP001139409"/>
    </source>
</evidence>
<dbReference type="InterPro" id="IPR027417">
    <property type="entry name" value="P-loop_NTPase"/>
</dbReference>
<feature type="domain" description="ORC1/DEAH AAA+ ATPase" evidence="1">
    <location>
        <begin position="689"/>
        <end position="792"/>
    </location>
</feature>
<dbReference type="Proteomes" id="UP001139409">
    <property type="component" value="Unassembled WGS sequence"/>
</dbReference>
<reference evidence="2" key="1">
    <citation type="submission" date="2021-09" db="EMBL/GenBank/DDBJ databases">
        <title>Fulvivirga sp. isolated from coastal sediment.</title>
        <authorList>
            <person name="Yu H."/>
        </authorList>
    </citation>
    <scope>NUCLEOTIDE SEQUENCE</scope>
    <source>
        <strain evidence="2">1062</strain>
    </source>
</reference>
<dbReference type="GO" id="GO:0016887">
    <property type="term" value="F:ATP hydrolysis activity"/>
    <property type="evidence" value="ECO:0007669"/>
    <property type="project" value="InterPro"/>
</dbReference>